<dbReference type="GO" id="GO:0051301">
    <property type="term" value="P:cell division"/>
    <property type="evidence" value="ECO:0007669"/>
    <property type="project" value="UniProtKB-KW"/>
</dbReference>
<protein>
    <submittedName>
        <fullName evidence="3">Cell division protein DivIVA</fullName>
    </submittedName>
</protein>
<feature type="region of interest" description="Disordered" evidence="2">
    <location>
        <begin position="211"/>
        <end position="235"/>
    </location>
</feature>
<evidence type="ECO:0000313" key="4">
    <source>
        <dbReference type="Proteomes" id="UP001332243"/>
    </source>
</evidence>
<feature type="compositionally biased region" description="Low complexity" evidence="2">
    <location>
        <begin position="211"/>
        <end position="226"/>
    </location>
</feature>
<keyword evidence="3" id="KW-0131">Cell cycle</keyword>
<feature type="coiled-coil region" evidence="1">
    <location>
        <begin position="53"/>
        <end position="161"/>
    </location>
</feature>
<name>A0ABU7RU64_9ACTN</name>
<sequence length="235" mass="26060">MSVSPISEYDRATAVSGTGQRVRLTADRVRRWEFSSSSFTRRGFDDRDVDRFRHQVADELDLLASQLADLRAENQRLQDRVELHRHGVLPSASGAPQLPGPKEVNLLSAAQREAEQIIAQAHDYARRVAEYARTQYENYMRAAAEDARNEAERAVQEYRASAGSTFDDTVATREALRIFGEMMISHMQAAARHLDDGSEHLARTMDRIAREAGPGVAAASAGGRPALSPRPDTGR</sequence>
<gene>
    <name evidence="3" type="ORF">V1633_16250</name>
</gene>
<evidence type="ECO:0000256" key="1">
    <source>
        <dbReference type="SAM" id="Coils"/>
    </source>
</evidence>
<evidence type="ECO:0000256" key="2">
    <source>
        <dbReference type="SAM" id="MobiDB-lite"/>
    </source>
</evidence>
<organism evidence="3 4">
    <name type="scientific">Plantactinospora sonchi</name>
    <dbReference type="NCBI Taxonomy" id="1544735"/>
    <lineage>
        <taxon>Bacteria</taxon>
        <taxon>Bacillati</taxon>
        <taxon>Actinomycetota</taxon>
        <taxon>Actinomycetes</taxon>
        <taxon>Micromonosporales</taxon>
        <taxon>Micromonosporaceae</taxon>
        <taxon>Plantactinospora</taxon>
    </lineage>
</organism>
<dbReference type="RefSeq" id="WP_331215145.1">
    <property type="nucleotide sequence ID" value="NZ_JAZGQK010000012.1"/>
</dbReference>
<reference evidence="3 4" key="1">
    <citation type="submission" date="2024-01" db="EMBL/GenBank/DDBJ databases">
        <title>Genome insights into Plantactinospora sonchi sp. nov.</title>
        <authorList>
            <person name="Wang L."/>
        </authorList>
    </citation>
    <scope>NUCLEOTIDE SEQUENCE [LARGE SCALE GENOMIC DNA]</scope>
    <source>
        <strain evidence="3 4">NEAU-QY2</strain>
    </source>
</reference>
<proteinExistence type="predicted"/>
<dbReference type="Gene3D" id="6.10.250.660">
    <property type="match status" value="1"/>
</dbReference>
<evidence type="ECO:0000313" key="3">
    <source>
        <dbReference type="EMBL" id="MEE6260043.1"/>
    </source>
</evidence>
<keyword evidence="3" id="KW-0132">Cell division</keyword>
<dbReference type="Proteomes" id="UP001332243">
    <property type="component" value="Unassembled WGS sequence"/>
</dbReference>
<dbReference type="EMBL" id="JAZGQK010000012">
    <property type="protein sequence ID" value="MEE6260043.1"/>
    <property type="molecule type" value="Genomic_DNA"/>
</dbReference>
<comment type="caution">
    <text evidence="3">The sequence shown here is derived from an EMBL/GenBank/DDBJ whole genome shotgun (WGS) entry which is preliminary data.</text>
</comment>
<keyword evidence="4" id="KW-1185">Reference proteome</keyword>
<accession>A0ABU7RU64</accession>
<keyword evidence="1" id="KW-0175">Coiled coil</keyword>